<gene>
    <name evidence="2" type="ORF">NE857_12265</name>
</gene>
<evidence type="ECO:0000256" key="1">
    <source>
        <dbReference type="SAM" id="Phobius"/>
    </source>
</evidence>
<accession>A0ABY5DD99</accession>
<dbReference type="EMBL" id="CP099837">
    <property type="protein sequence ID" value="USY22307.1"/>
    <property type="molecule type" value="Genomic_DNA"/>
</dbReference>
<dbReference type="RefSeq" id="WP_254421092.1">
    <property type="nucleotide sequence ID" value="NZ_BAAAJB010000046.1"/>
</dbReference>
<keyword evidence="1" id="KW-0472">Membrane</keyword>
<feature type="transmembrane region" description="Helical" evidence="1">
    <location>
        <begin position="118"/>
        <end position="138"/>
    </location>
</feature>
<dbReference type="InterPro" id="IPR015943">
    <property type="entry name" value="WD40/YVTN_repeat-like_dom_sf"/>
</dbReference>
<keyword evidence="3" id="KW-1185">Reference proteome</keyword>
<dbReference type="Proteomes" id="UP001055940">
    <property type="component" value="Chromosome"/>
</dbReference>
<keyword evidence="1" id="KW-0812">Transmembrane</keyword>
<organism evidence="2 3">
    <name type="scientific">Nocardiopsis exhalans</name>
    <dbReference type="NCBI Taxonomy" id="163604"/>
    <lineage>
        <taxon>Bacteria</taxon>
        <taxon>Bacillati</taxon>
        <taxon>Actinomycetota</taxon>
        <taxon>Actinomycetes</taxon>
        <taxon>Streptosporangiales</taxon>
        <taxon>Nocardiopsidaceae</taxon>
        <taxon>Nocardiopsis</taxon>
    </lineage>
</organism>
<feature type="transmembrane region" description="Helical" evidence="1">
    <location>
        <begin position="12"/>
        <end position="35"/>
    </location>
</feature>
<dbReference type="InterPro" id="IPR011047">
    <property type="entry name" value="Quinoprotein_ADH-like_sf"/>
</dbReference>
<proteinExistence type="predicted"/>
<feature type="transmembrane region" description="Helical" evidence="1">
    <location>
        <begin position="79"/>
        <end position="98"/>
    </location>
</feature>
<feature type="transmembrane region" description="Helical" evidence="1">
    <location>
        <begin position="47"/>
        <end position="67"/>
    </location>
</feature>
<name>A0ABY5DD99_9ACTN</name>
<dbReference type="SUPFAM" id="SSF50998">
    <property type="entry name" value="Quinoprotein alcohol dehydrogenase-like"/>
    <property type="match status" value="1"/>
</dbReference>
<reference evidence="2" key="1">
    <citation type="submission" date="2022-06" db="EMBL/GenBank/DDBJ databases">
        <authorList>
            <person name="Ping M."/>
        </authorList>
    </citation>
    <scope>NUCLEOTIDE SEQUENCE</scope>
    <source>
        <strain evidence="2">JCM11759T</strain>
    </source>
</reference>
<evidence type="ECO:0000313" key="2">
    <source>
        <dbReference type="EMBL" id="USY22307.1"/>
    </source>
</evidence>
<feature type="transmembrane region" description="Helical" evidence="1">
    <location>
        <begin position="150"/>
        <end position="171"/>
    </location>
</feature>
<dbReference type="Gene3D" id="2.130.10.10">
    <property type="entry name" value="YVTN repeat-like/Quinoprotein amine dehydrogenase"/>
    <property type="match status" value="1"/>
</dbReference>
<keyword evidence="1" id="KW-1133">Transmembrane helix</keyword>
<protein>
    <submittedName>
        <fullName evidence="2">Uncharacterized protein</fullName>
    </submittedName>
</protein>
<sequence length="615" mass="65385">MRERRTEKALSWVGAGTVAGALLLAAVTVALHWAGQDTAVFQEAGLAWFWACVIGGFVLVLGVRWKNVRAGEAADAESGWDYALCLAGAAALTALIAGNGVLLGADAPEIGALSLIELRMAVVVCAVPLGVLLMLTVVRRPLLPPRSRSLPPFAAGVLAVALVGVTVPLLLVDEEEGGVRHVVAEDLPGVAAFPERVNRSGWIWEPEQSGTIDRIVRGAHGPLVVLSDGVVSLDGTDGTEIWSYREPAARDATVWVGNGHVLFTRVPERDEDAAEQGEDAPEELATRVFDVVNGALVTEFSADTGEASESSARALVGWSDGVRVHSDRRDGVERDEAPGVSAWDAESGEELWYLNPAPEPGMACAGEPPRVRAETVVFAVACVREEDLTGSTREIESLIRDEEPDKRFRVVSVDLRTGEEQWSYELEGEGVFVPDRPWAAPGADGRGSVLAVQGYYSSDPVLLLDPESGEELMYLSEDMVEAEEGLYREAVIDVDGSGITMLFSRSGEGAEVGRIDPDGNRTPLIGAGGAYASRYSHRAVLPEQVVFTTDESERAGDRAQVSVASHGELFGGGLRNRIVLGSRADVGQLVAVRGGVAVLLTEPRHQGARVEGLVP</sequence>
<evidence type="ECO:0000313" key="3">
    <source>
        <dbReference type="Proteomes" id="UP001055940"/>
    </source>
</evidence>